<comment type="subcellular location">
    <subcellularLocation>
        <location evidence="1">Cell membrane</location>
        <topology evidence="1">Multi-pass membrane protein</topology>
    </subcellularLocation>
</comment>
<dbReference type="RefSeq" id="WP_092083181.1">
    <property type="nucleotide sequence ID" value="NZ_FMZW01000012.1"/>
</dbReference>
<feature type="transmembrane region" description="Helical" evidence="8">
    <location>
        <begin position="21"/>
        <end position="39"/>
    </location>
</feature>
<keyword evidence="6 8" id="KW-0472">Membrane</keyword>
<evidence type="ECO:0000256" key="5">
    <source>
        <dbReference type="ARBA" id="ARBA00022989"/>
    </source>
</evidence>
<evidence type="ECO:0000256" key="2">
    <source>
        <dbReference type="ARBA" id="ARBA00022475"/>
    </source>
</evidence>
<dbReference type="EMBL" id="FMZW01000012">
    <property type="protein sequence ID" value="SDD55361.1"/>
    <property type="molecule type" value="Genomic_DNA"/>
</dbReference>
<keyword evidence="5 8" id="KW-1133">Transmembrane helix</keyword>
<evidence type="ECO:0000256" key="7">
    <source>
        <dbReference type="ARBA" id="ARBA00024033"/>
    </source>
</evidence>
<evidence type="ECO:0000256" key="1">
    <source>
        <dbReference type="ARBA" id="ARBA00004651"/>
    </source>
</evidence>
<keyword evidence="4 8" id="KW-0812">Transmembrane</keyword>
<keyword evidence="3" id="KW-0808">Transferase</keyword>
<dbReference type="GO" id="GO:0005886">
    <property type="term" value="C:plasma membrane"/>
    <property type="evidence" value="ECO:0007669"/>
    <property type="project" value="UniProtKB-SubCell"/>
</dbReference>
<name>A0A1G6VP99_9BRAD</name>
<keyword evidence="2" id="KW-1003">Cell membrane</keyword>
<reference evidence="9 10" key="1">
    <citation type="submission" date="2016-10" db="EMBL/GenBank/DDBJ databases">
        <authorList>
            <person name="de Groot N.N."/>
        </authorList>
    </citation>
    <scope>NUCLEOTIDE SEQUENCE [LARGE SCALE GENOMIC DNA]</scope>
    <source>
        <strain evidence="9 10">R5</strain>
    </source>
</reference>
<dbReference type="Pfam" id="PF09594">
    <property type="entry name" value="GT87"/>
    <property type="match status" value="1"/>
</dbReference>
<feature type="transmembrane region" description="Helical" evidence="8">
    <location>
        <begin position="101"/>
        <end position="127"/>
    </location>
</feature>
<feature type="transmembrane region" description="Helical" evidence="8">
    <location>
        <begin position="207"/>
        <end position="233"/>
    </location>
</feature>
<gene>
    <name evidence="9" type="ORF">SAMN05216337_1012131</name>
</gene>
<feature type="transmembrane region" description="Helical" evidence="8">
    <location>
        <begin position="178"/>
        <end position="200"/>
    </location>
</feature>
<proteinExistence type="inferred from homology"/>
<dbReference type="Proteomes" id="UP000199245">
    <property type="component" value="Unassembled WGS sequence"/>
</dbReference>
<dbReference type="AlphaFoldDB" id="A0A1G6VP99"/>
<organism evidence="9 10">
    <name type="scientific">Bradyrhizobium brasilense</name>
    <dbReference type="NCBI Taxonomy" id="1419277"/>
    <lineage>
        <taxon>Bacteria</taxon>
        <taxon>Pseudomonadati</taxon>
        <taxon>Pseudomonadota</taxon>
        <taxon>Alphaproteobacteria</taxon>
        <taxon>Hyphomicrobiales</taxon>
        <taxon>Nitrobacteraceae</taxon>
        <taxon>Bradyrhizobium</taxon>
    </lineage>
</organism>
<feature type="transmembrane region" description="Helical" evidence="8">
    <location>
        <begin position="346"/>
        <end position="363"/>
    </location>
</feature>
<evidence type="ECO:0000256" key="4">
    <source>
        <dbReference type="ARBA" id="ARBA00022692"/>
    </source>
</evidence>
<comment type="similarity">
    <text evidence="7">Belongs to the glycosyltransferase 87 family.</text>
</comment>
<protein>
    <recommendedName>
        <fullName evidence="11">DUF2029 domain-containing protein</fullName>
    </recommendedName>
</protein>
<feature type="transmembrane region" description="Helical" evidence="8">
    <location>
        <begin position="273"/>
        <end position="294"/>
    </location>
</feature>
<evidence type="ECO:0000256" key="3">
    <source>
        <dbReference type="ARBA" id="ARBA00022679"/>
    </source>
</evidence>
<accession>A0A1G6VP99</accession>
<dbReference type="InterPro" id="IPR018584">
    <property type="entry name" value="GT87"/>
</dbReference>
<feature type="transmembrane region" description="Helical" evidence="8">
    <location>
        <begin position="375"/>
        <end position="399"/>
    </location>
</feature>
<evidence type="ECO:0008006" key="11">
    <source>
        <dbReference type="Google" id="ProtNLM"/>
    </source>
</evidence>
<evidence type="ECO:0000256" key="6">
    <source>
        <dbReference type="ARBA" id="ARBA00023136"/>
    </source>
</evidence>
<feature type="transmembrane region" description="Helical" evidence="8">
    <location>
        <begin position="139"/>
        <end position="166"/>
    </location>
</feature>
<evidence type="ECO:0000256" key="8">
    <source>
        <dbReference type="SAM" id="Phobius"/>
    </source>
</evidence>
<dbReference type="GO" id="GO:0016758">
    <property type="term" value="F:hexosyltransferase activity"/>
    <property type="evidence" value="ECO:0007669"/>
    <property type="project" value="InterPro"/>
</dbReference>
<sequence length="417" mass="45469">MLATTLETIQSTDSKRANYTRGILVMLVAALLFKVVWFSQLGLGHGRELVDFAAFYITAKLVWLGDLDQAYQFAKLAIIEKQASGGHDGFMPWTYPPQFNLLLAPFALVPFGMAYLLFMASTLAVYLAVLRRIAGNRFVLVLIVFFPTIGVTLACGQNSFLTAALIGLVCLYFEERPMLAGVALGLMIIKPHFAVAFALYAILRRSWIVVMTAGAVVLISSAICTVLFGMQIWTVMLQSVHDSSVFLREAYYPLYRMVSTYAALRTTGFSASAAFIGQGIVAVLALGIVLVAIYRKMPVRESLGLTAIASVCISPYAYDYDFLIFSVGMALLLPALQTKAREWERAIIYAAPIPIGAFGYMHTVHNNTPRTDVHWVDVISIGGFGIAALITLIVAILLLRESSSGSPVPAQGPLARI</sequence>
<evidence type="ECO:0000313" key="10">
    <source>
        <dbReference type="Proteomes" id="UP000199245"/>
    </source>
</evidence>
<evidence type="ECO:0000313" key="9">
    <source>
        <dbReference type="EMBL" id="SDD55361.1"/>
    </source>
</evidence>